<accession>A0A6A6VA36</accession>
<dbReference type="OrthoDB" id="3001700at2759"/>
<feature type="compositionally biased region" description="Basic residues" evidence="1">
    <location>
        <begin position="160"/>
        <end position="170"/>
    </location>
</feature>
<dbReference type="AlphaFoldDB" id="A0A6A6VA36"/>
<feature type="compositionally biased region" description="Polar residues" evidence="1">
    <location>
        <begin position="61"/>
        <end position="87"/>
    </location>
</feature>
<sequence>MSNNDPNSSSSSSSDEQKSYTQTATEYYHKQYNNWVPWMEEQYLKYFSKDNKASYGLKETLSSLPQSSDPDIQKIQSGLSSLVSQQIGQGGVGEPVGDEMSAQITEQERRGSGSGSGLPPVTGENLGGGSSGPLGEAAGALGGGLDGVGGGGVVGGGKKTAPKTKRKAGKGKGGAGPLDDVLGSVEGGKGAVEDAGDILGLGGMMGGGGGGKKGKPSGKK</sequence>
<feature type="region of interest" description="Disordered" evidence="1">
    <location>
        <begin position="201"/>
        <end position="220"/>
    </location>
</feature>
<gene>
    <name evidence="2" type="ORF">M011DRAFT_444825</name>
</gene>
<protein>
    <submittedName>
        <fullName evidence="2">Uncharacterized protein</fullName>
    </submittedName>
</protein>
<feature type="compositionally biased region" description="Gly residues" evidence="1">
    <location>
        <begin position="201"/>
        <end position="211"/>
    </location>
</feature>
<dbReference type="Proteomes" id="UP000799440">
    <property type="component" value="Unassembled WGS sequence"/>
</dbReference>
<proteinExistence type="predicted"/>
<dbReference type="EMBL" id="MU006576">
    <property type="protein sequence ID" value="KAF2746589.1"/>
    <property type="molecule type" value="Genomic_DNA"/>
</dbReference>
<reference evidence="2" key="1">
    <citation type="journal article" date="2020" name="Stud. Mycol.">
        <title>101 Dothideomycetes genomes: a test case for predicting lifestyles and emergence of pathogens.</title>
        <authorList>
            <person name="Haridas S."/>
            <person name="Albert R."/>
            <person name="Binder M."/>
            <person name="Bloem J."/>
            <person name="Labutti K."/>
            <person name="Salamov A."/>
            <person name="Andreopoulos B."/>
            <person name="Baker S."/>
            <person name="Barry K."/>
            <person name="Bills G."/>
            <person name="Bluhm B."/>
            <person name="Cannon C."/>
            <person name="Castanera R."/>
            <person name="Culley D."/>
            <person name="Daum C."/>
            <person name="Ezra D."/>
            <person name="Gonzalez J."/>
            <person name="Henrissat B."/>
            <person name="Kuo A."/>
            <person name="Liang C."/>
            <person name="Lipzen A."/>
            <person name="Lutzoni F."/>
            <person name="Magnuson J."/>
            <person name="Mondo S."/>
            <person name="Nolan M."/>
            <person name="Ohm R."/>
            <person name="Pangilinan J."/>
            <person name="Park H.-J."/>
            <person name="Ramirez L."/>
            <person name="Alfaro M."/>
            <person name="Sun H."/>
            <person name="Tritt A."/>
            <person name="Yoshinaga Y."/>
            <person name="Zwiers L.-H."/>
            <person name="Turgeon B."/>
            <person name="Goodwin S."/>
            <person name="Spatafora J."/>
            <person name="Crous P."/>
            <person name="Grigoriev I."/>
        </authorList>
    </citation>
    <scope>NUCLEOTIDE SEQUENCE</scope>
    <source>
        <strain evidence="2">CBS 119925</strain>
    </source>
</reference>
<keyword evidence="3" id="KW-1185">Reference proteome</keyword>
<feature type="region of interest" description="Disordered" evidence="1">
    <location>
        <begin position="1"/>
        <end position="22"/>
    </location>
</feature>
<feature type="compositionally biased region" description="Gly residues" evidence="1">
    <location>
        <begin position="140"/>
        <end position="158"/>
    </location>
</feature>
<organism evidence="2 3">
    <name type="scientific">Sporormia fimetaria CBS 119925</name>
    <dbReference type="NCBI Taxonomy" id="1340428"/>
    <lineage>
        <taxon>Eukaryota</taxon>
        <taxon>Fungi</taxon>
        <taxon>Dikarya</taxon>
        <taxon>Ascomycota</taxon>
        <taxon>Pezizomycotina</taxon>
        <taxon>Dothideomycetes</taxon>
        <taxon>Pleosporomycetidae</taxon>
        <taxon>Pleosporales</taxon>
        <taxon>Sporormiaceae</taxon>
        <taxon>Sporormia</taxon>
    </lineage>
</organism>
<feature type="region of interest" description="Disordered" evidence="1">
    <location>
        <begin position="61"/>
        <end position="181"/>
    </location>
</feature>
<name>A0A6A6VA36_9PLEO</name>
<feature type="compositionally biased region" description="Low complexity" evidence="1">
    <location>
        <begin position="1"/>
        <end position="14"/>
    </location>
</feature>
<evidence type="ECO:0000313" key="3">
    <source>
        <dbReference type="Proteomes" id="UP000799440"/>
    </source>
</evidence>
<evidence type="ECO:0000256" key="1">
    <source>
        <dbReference type="SAM" id="MobiDB-lite"/>
    </source>
</evidence>
<evidence type="ECO:0000313" key="2">
    <source>
        <dbReference type="EMBL" id="KAF2746589.1"/>
    </source>
</evidence>